<dbReference type="GO" id="GO:0005525">
    <property type="term" value="F:GTP binding"/>
    <property type="evidence" value="ECO:0007669"/>
    <property type="project" value="UniProtKB-KW"/>
</dbReference>
<feature type="domain" description="AIG1-type G" evidence="19">
    <location>
        <begin position="26"/>
        <end position="245"/>
    </location>
</feature>
<evidence type="ECO:0000256" key="18">
    <source>
        <dbReference type="SAM" id="MobiDB-lite"/>
    </source>
</evidence>
<accession>A0AAU9X401</accession>
<dbReference type="Pfam" id="PF04548">
    <property type="entry name" value="AIG1"/>
    <property type="match status" value="1"/>
</dbReference>
<evidence type="ECO:0000256" key="13">
    <source>
        <dbReference type="ARBA" id="ARBA00022927"/>
    </source>
</evidence>
<dbReference type="SUPFAM" id="SSF52540">
    <property type="entry name" value="P-loop containing nucleoside triphosphate hydrolases"/>
    <property type="match status" value="1"/>
</dbReference>
<dbReference type="GO" id="GO:0015031">
    <property type="term" value="P:protein transport"/>
    <property type="evidence" value="ECO:0007669"/>
    <property type="project" value="UniProtKB-KW"/>
</dbReference>
<keyword evidence="16" id="KW-0472">Membrane</keyword>
<evidence type="ECO:0000259" key="19">
    <source>
        <dbReference type="PROSITE" id="PS51720"/>
    </source>
</evidence>
<proteinExistence type="inferred from homology"/>
<evidence type="ECO:0000256" key="10">
    <source>
        <dbReference type="ARBA" id="ARBA00022801"/>
    </source>
</evidence>
<sequence>MAKKLSNNDPESLKAAFVRWVSEKRQNRLTILITGKTGVGKSRLVNALVGEPVAKEGRSKSACTDTVTSYRTKIKGVDVVVWDSPGLQDETCNERLYLQDMESKLSQGFDVMIYCISMTDTRFYDTDKSAIRTLTEVFGSKLWENGVVALTFANLKTKDPDEEDDLAYYLGERYFWEKAIFEFLAELNVDLQVRQQIPIIPTGNYKQLRLHECENWLSDLWIKCFSVMSISSGLAFLKINESRLKYPHSSPATASTAAAARSSDENPMLMNEDENQSAYNPDHEDIPREIPLNQEQEDGLLKRIWNAFSEVYKAAKNFASICMAWWQSIPRILKSTRQMYLS</sequence>
<comment type="similarity">
    <text evidence="3">Belongs to the TRAFAC class TrmE-Era-EngA-EngB-Septin-like GTPase superfamily. AIG1/Toc34/Toc159-like paraseptin GTPase family. IAN subfamily.</text>
</comment>
<evidence type="ECO:0000256" key="17">
    <source>
        <dbReference type="ARBA" id="ARBA00024013"/>
    </source>
</evidence>
<dbReference type="PANTHER" id="PTHR10903:SF135">
    <property type="entry name" value="TRANSLOCASE OF CHLOROPLAST 120, CHLOROPLASTIC-RELATED"/>
    <property type="match status" value="1"/>
</dbReference>
<comment type="caution">
    <text evidence="20">The sequence shown here is derived from an EMBL/GenBank/DDBJ whole genome shotgun (WGS) entry which is preliminary data.</text>
</comment>
<keyword evidence="21" id="KW-1185">Reference proteome</keyword>
<dbReference type="Proteomes" id="UP001159428">
    <property type="component" value="Unassembled WGS sequence"/>
</dbReference>
<keyword evidence="14" id="KW-1133">Transmembrane helix</keyword>
<evidence type="ECO:0000256" key="6">
    <source>
        <dbReference type="ARBA" id="ARBA00022640"/>
    </source>
</evidence>
<evidence type="ECO:0000256" key="4">
    <source>
        <dbReference type="ARBA" id="ARBA00022448"/>
    </source>
</evidence>
<keyword evidence="10" id="KW-0378">Hydrolase</keyword>
<evidence type="ECO:0000256" key="8">
    <source>
        <dbReference type="ARBA" id="ARBA00022723"/>
    </source>
</evidence>
<evidence type="ECO:0000256" key="7">
    <source>
        <dbReference type="ARBA" id="ARBA00022692"/>
    </source>
</evidence>
<organism evidence="20 21">
    <name type="scientific">Pocillopora meandrina</name>
    <dbReference type="NCBI Taxonomy" id="46732"/>
    <lineage>
        <taxon>Eukaryota</taxon>
        <taxon>Metazoa</taxon>
        <taxon>Cnidaria</taxon>
        <taxon>Anthozoa</taxon>
        <taxon>Hexacorallia</taxon>
        <taxon>Scleractinia</taxon>
        <taxon>Astrocoeniina</taxon>
        <taxon>Pocilloporidae</taxon>
        <taxon>Pocillopora</taxon>
    </lineage>
</organism>
<keyword evidence="12" id="KW-0460">Magnesium</keyword>
<keyword evidence="6" id="KW-0934">Plastid</keyword>
<evidence type="ECO:0000256" key="3">
    <source>
        <dbReference type="ARBA" id="ARBA00008535"/>
    </source>
</evidence>
<name>A0AAU9X401_9CNID</name>
<evidence type="ECO:0000313" key="21">
    <source>
        <dbReference type="Proteomes" id="UP001159428"/>
    </source>
</evidence>
<dbReference type="InterPro" id="IPR045058">
    <property type="entry name" value="GIMA/IAN/Toc"/>
</dbReference>
<evidence type="ECO:0000256" key="1">
    <source>
        <dbReference type="ARBA" id="ARBA00001946"/>
    </source>
</evidence>
<keyword evidence="15" id="KW-0342">GTP-binding</keyword>
<keyword evidence="4" id="KW-0813">Transport</keyword>
<dbReference type="GO" id="GO:0016020">
    <property type="term" value="C:membrane"/>
    <property type="evidence" value="ECO:0007669"/>
    <property type="project" value="UniProtKB-SubCell"/>
</dbReference>
<feature type="non-terminal residue" evidence="20">
    <location>
        <position position="342"/>
    </location>
</feature>
<evidence type="ECO:0000313" key="20">
    <source>
        <dbReference type="EMBL" id="CAH3135587.1"/>
    </source>
</evidence>
<evidence type="ECO:0000256" key="14">
    <source>
        <dbReference type="ARBA" id="ARBA00022989"/>
    </source>
</evidence>
<dbReference type="GO" id="GO:0016787">
    <property type="term" value="F:hydrolase activity"/>
    <property type="evidence" value="ECO:0007669"/>
    <property type="project" value="UniProtKB-KW"/>
</dbReference>
<evidence type="ECO:0000256" key="11">
    <source>
        <dbReference type="ARBA" id="ARBA00022805"/>
    </source>
</evidence>
<keyword evidence="13" id="KW-0653">Protein transport</keyword>
<dbReference type="Gene3D" id="3.40.50.300">
    <property type="entry name" value="P-loop containing nucleotide triphosphate hydrolases"/>
    <property type="match status" value="1"/>
</dbReference>
<dbReference type="GO" id="GO:0046872">
    <property type="term" value="F:metal ion binding"/>
    <property type="evidence" value="ECO:0007669"/>
    <property type="project" value="UniProtKB-KW"/>
</dbReference>
<dbReference type="InterPro" id="IPR027417">
    <property type="entry name" value="P-loop_NTPase"/>
</dbReference>
<reference evidence="20 21" key="1">
    <citation type="submission" date="2022-05" db="EMBL/GenBank/DDBJ databases">
        <authorList>
            <consortium name="Genoscope - CEA"/>
            <person name="William W."/>
        </authorList>
    </citation>
    <scope>NUCLEOTIDE SEQUENCE [LARGE SCALE GENOMIC DNA]</scope>
</reference>
<protein>
    <recommendedName>
        <fullName evidence="19">AIG1-type G domain-containing protein</fullName>
    </recommendedName>
</protein>
<evidence type="ECO:0000256" key="12">
    <source>
        <dbReference type="ARBA" id="ARBA00022842"/>
    </source>
</evidence>
<evidence type="ECO:0000256" key="16">
    <source>
        <dbReference type="ARBA" id="ARBA00023136"/>
    </source>
</evidence>
<evidence type="ECO:0000256" key="15">
    <source>
        <dbReference type="ARBA" id="ARBA00023134"/>
    </source>
</evidence>
<evidence type="ECO:0000256" key="9">
    <source>
        <dbReference type="ARBA" id="ARBA00022741"/>
    </source>
</evidence>
<keyword evidence="9" id="KW-0547">Nucleotide-binding</keyword>
<keyword evidence="11" id="KW-1002">Plastid outer membrane</keyword>
<feature type="region of interest" description="Disordered" evidence="18">
    <location>
        <begin position="255"/>
        <end position="286"/>
    </location>
</feature>
<dbReference type="PROSITE" id="PS51720">
    <property type="entry name" value="G_AIG1"/>
    <property type="match status" value="1"/>
</dbReference>
<dbReference type="InterPro" id="IPR006703">
    <property type="entry name" value="G_AIG1"/>
</dbReference>
<comment type="subcellular location">
    <subcellularLocation>
        <location evidence="2">Membrane</location>
        <topology evidence="2">Single-pass membrane protein</topology>
    </subcellularLocation>
    <subcellularLocation>
        <location evidence="17">Plastid</location>
        <location evidence="17">Chloroplast outer membrane</location>
    </subcellularLocation>
</comment>
<evidence type="ECO:0000256" key="5">
    <source>
        <dbReference type="ARBA" id="ARBA00022528"/>
    </source>
</evidence>
<comment type="cofactor">
    <cofactor evidence="1">
        <name>Mg(2+)</name>
        <dbReference type="ChEBI" id="CHEBI:18420"/>
    </cofactor>
</comment>
<keyword evidence="8" id="KW-0479">Metal-binding</keyword>
<keyword evidence="5" id="KW-0150">Chloroplast</keyword>
<dbReference type="AlphaFoldDB" id="A0AAU9X401"/>
<gene>
    <name evidence="20" type="ORF">PMEA_00016288</name>
</gene>
<dbReference type="EMBL" id="CALNXJ010000029">
    <property type="protein sequence ID" value="CAH3135587.1"/>
    <property type="molecule type" value="Genomic_DNA"/>
</dbReference>
<evidence type="ECO:0000256" key="2">
    <source>
        <dbReference type="ARBA" id="ARBA00004167"/>
    </source>
</evidence>
<dbReference type="PANTHER" id="PTHR10903">
    <property type="entry name" value="GTPASE, IMAP FAMILY MEMBER-RELATED"/>
    <property type="match status" value="1"/>
</dbReference>
<keyword evidence="7" id="KW-0812">Transmembrane</keyword>